<feature type="non-terminal residue" evidence="2">
    <location>
        <position position="1"/>
    </location>
</feature>
<organism evidence="2 3">
    <name type="scientific">Hebeloma cylindrosporum</name>
    <dbReference type="NCBI Taxonomy" id="76867"/>
    <lineage>
        <taxon>Eukaryota</taxon>
        <taxon>Fungi</taxon>
        <taxon>Dikarya</taxon>
        <taxon>Basidiomycota</taxon>
        <taxon>Agaricomycotina</taxon>
        <taxon>Agaricomycetes</taxon>
        <taxon>Agaricomycetidae</taxon>
        <taxon>Agaricales</taxon>
        <taxon>Agaricineae</taxon>
        <taxon>Hymenogastraceae</taxon>
        <taxon>Hebeloma</taxon>
    </lineage>
</organism>
<dbReference type="HOGENOM" id="CLU_1726638_0_0_1"/>
<evidence type="ECO:0000313" key="2">
    <source>
        <dbReference type="EMBL" id="KIM42278.1"/>
    </source>
</evidence>
<feature type="non-terminal residue" evidence="2">
    <location>
        <position position="152"/>
    </location>
</feature>
<dbReference type="AlphaFoldDB" id="A0A0C2XXA1"/>
<evidence type="ECO:0000313" key="3">
    <source>
        <dbReference type="Proteomes" id="UP000053424"/>
    </source>
</evidence>
<sequence length="152" mass="17030">IASESEEPRRSYSDVAASRPPSPTARTRGSTAAPVAVPVEHPIMDTSGSDGDERPWTTVERNRTRRSKVNKKLNNSIDETRNLAAEVKSAVQQAEKNLTHAQKEFISRRYEKLQDSHDHHERSESRGEGTSNPKGKQIDPREWGNIDLSDSE</sequence>
<name>A0A0C2XXA1_HEBCY</name>
<reference evidence="2 3" key="1">
    <citation type="submission" date="2014-04" db="EMBL/GenBank/DDBJ databases">
        <authorList>
            <consortium name="DOE Joint Genome Institute"/>
            <person name="Kuo A."/>
            <person name="Gay G."/>
            <person name="Dore J."/>
            <person name="Kohler A."/>
            <person name="Nagy L.G."/>
            <person name="Floudas D."/>
            <person name="Copeland A."/>
            <person name="Barry K.W."/>
            <person name="Cichocki N."/>
            <person name="Veneault-Fourrey C."/>
            <person name="LaButti K."/>
            <person name="Lindquist E.A."/>
            <person name="Lipzen A."/>
            <person name="Lundell T."/>
            <person name="Morin E."/>
            <person name="Murat C."/>
            <person name="Sun H."/>
            <person name="Tunlid A."/>
            <person name="Henrissat B."/>
            <person name="Grigoriev I.V."/>
            <person name="Hibbett D.S."/>
            <person name="Martin F."/>
            <person name="Nordberg H.P."/>
            <person name="Cantor M.N."/>
            <person name="Hua S.X."/>
        </authorList>
    </citation>
    <scope>NUCLEOTIDE SEQUENCE [LARGE SCALE GENOMIC DNA]</scope>
    <source>
        <strain evidence="3">h7</strain>
    </source>
</reference>
<accession>A0A0C2XXA1</accession>
<dbReference type="EMBL" id="KN831778">
    <property type="protein sequence ID" value="KIM42278.1"/>
    <property type="molecule type" value="Genomic_DNA"/>
</dbReference>
<dbReference type="OrthoDB" id="3032433at2759"/>
<gene>
    <name evidence="2" type="ORF">M413DRAFT_53029</name>
</gene>
<feature type="compositionally biased region" description="Basic and acidic residues" evidence="1">
    <location>
        <begin position="109"/>
        <end position="127"/>
    </location>
</feature>
<dbReference type="Proteomes" id="UP000053424">
    <property type="component" value="Unassembled WGS sequence"/>
</dbReference>
<feature type="region of interest" description="Disordered" evidence="1">
    <location>
        <begin position="1"/>
        <end position="75"/>
    </location>
</feature>
<feature type="compositionally biased region" description="Basic and acidic residues" evidence="1">
    <location>
        <begin position="1"/>
        <end position="12"/>
    </location>
</feature>
<dbReference type="STRING" id="686832.A0A0C2XXA1"/>
<reference evidence="3" key="2">
    <citation type="submission" date="2015-01" db="EMBL/GenBank/DDBJ databases">
        <title>Evolutionary Origins and Diversification of the Mycorrhizal Mutualists.</title>
        <authorList>
            <consortium name="DOE Joint Genome Institute"/>
            <consortium name="Mycorrhizal Genomics Consortium"/>
            <person name="Kohler A."/>
            <person name="Kuo A."/>
            <person name="Nagy L.G."/>
            <person name="Floudas D."/>
            <person name="Copeland A."/>
            <person name="Barry K.W."/>
            <person name="Cichocki N."/>
            <person name="Veneault-Fourrey C."/>
            <person name="LaButti K."/>
            <person name="Lindquist E.A."/>
            <person name="Lipzen A."/>
            <person name="Lundell T."/>
            <person name="Morin E."/>
            <person name="Murat C."/>
            <person name="Riley R."/>
            <person name="Ohm R."/>
            <person name="Sun H."/>
            <person name="Tunlid A."/>
            <person name="Henrissat B."/>
            <person name="Grigoriev I.V."/>
            <person name="Hibbett D.S."/>
            <person name="Martin F."/>
        </authorList>
    </citation>
    <scope>NUCLEOTIDE SEQUENCE [LARGE SCALE GENOMIC DNA]</scope>
    <source>
        <strain evidence="3">h7</strain>
    </source>
</reference>
<evidence type="ECO:0000256" key="1">
    <source>
        <dbReference type="SAM" id="MobiDB-lite"/>
    </source>
</evidence>
<proteinExistence type="predicted"/>
<keyword evidence="3" id="KW-1185">Reference proteome</keyword>
<protein>
    <submittedName>
        <fullName evidence="2">Uncharacterized protein</fullName>
    </submittedName>
</protein>
<feature type="region of interest" description="Disordered" evidence="1">
    <location>
        <begin position="109"/>
        <end position="152"/>
    </location>
</feature>